<evidence type="ECO:0000256" key="1">
    <source>
        <dbReference type="SAM" id="MobiDB-lite"/>
    </source>
</evidence>
<feature type="non-terminal residue" evidence="2">
    <location>
        <position position="221"/>
    </location>
</feature>
<evidence type="ECO:0000313" key="3">
    <source>
        <dbReference type="Proteomes" id="UP001352852"/>
    </source>
</evidence>
<feature type="region of interest" description="Disordered" evidence="1">
    <location>
        <begin position="173"/>
        <end position="195"/>
    </location>
</feature>
<feature type="compositionally biased region" description="Pro residues" evidence="1">
    <location>
        <begin position="75"/>
        <end position="85"/>
    </location>
</feature>
<sequence length="221" mass="25182">MTLHLFPSCRFTFSLPQFVAQFVLSAQPEGEGRRCELSSMDQCEDREDRVPPSKTTLCGEHEDQSKVQRKRSEPEPGPGPEPGPEPQSGTGSESGPSIVSLHSDCSKGHLIDFKPDQPARKRVDQQNSEVPSGPSAQQHQTQLDSIFMELEQNMVTFLKDELKKFQKFLSPECSENQWEDEEELKGEDKEQRRSSREALLNITVNFLRKMKQEELAKRLHN</sequence>
<organism evidence="2 3">
    <name type="scientific">Characodon lateralis</name>
    <dbReference type="NCBI Taxonomy" id="208331"/>
    <lineage>
        <taxon>Eukaryota</taxon>
        <taxon>Metazoa</taxon>
        <taxon>Chordata</taxon>
        <taxon>Craniata</taxon>
        <taxon>Vertebrata</taxon>
        <taxon>Euteleostomi</taxon>
        <taxon>Actinopterygii</taxon>
        <taxon>Neopterygii</taxon>
        <taxon>Teleostei</taxon>
        <taxon>Neoteleostei</taxon>
        <taxon>Acanthomorphata</taxon>
        <taxon>Ovalentaria</taxon>
        <taxon>Atherinomorphae</taxon>
        <taxon>Cyprinodontiformes</taxon>
        <taxon>Goodeidae</taxon>
        <taxon>Characodon</taxon>
    </lineage>
</organism>
<dbReference type="EMBL" id="JAHUTJ010033892">
    <property type="protein sequence ID" value="MED6277553.1"/>
    <property type="molecule type" value="Genomic_DNA"/>
</dbReference>
<name>A0ABU7DR48_9TELE</name>
<feature type="region of interest" description="Disordered" evidence="1">
    <location>
        <begin position="37"/>
        <end position="140"/>
    </location>
</feature>
<feature type="compositionally biased region" description="Polar residues" evidence="1">
    <location>
        <begin position="125"/>
        <end position="140"/>
    </location>
</feature>
<proteinExistence type="predicted"/>
<feature type="compositionally biased region" description="Basic and acidic residues" evidence="1">
    <location>
        <begin position="59"/>
        <end position="74"/>
    </location>
</feature>
<reference evidence="2 3" key="1">
    <citation type="submission" date="2021-06" db="EMBL/GenBank/DDBJ databases">
        <authorList>
            <person name="Palmer J.M."/>
        </authorList>
    </citation>
    <scope>NUCLEOTIDE SEQUENCE [LARGE SCALE GENOMIC DNA]</scope>
    <source>
        <strain evidence="2 3">CL_MEX2019</strain>
        <tissue evidence="2">Muscle</tissue>
    </source>
</reference>
<feature type="compositionally biased region" description="Basic and acidic residues" evidence="1">
    <location>
        <begin position="186"/>
        <end position="195"/>
    </location>
</feature>
<keyword evidence="3" id="KW-1185">Reference proteome</keyword>
<accession>A0ABU7DR48</accession>
<feature type="compositionally biased region" description="Basic and acidic residues" evidence="1">
    <location>
        <begin position="104"/>
        <end position="124"/>
    </location>
</feature>
<feature type="compositionally biased region" description="Low complexity" evidence="1">
    <location>
        <begin position="86"/>
        <end position="97"/>
    </location>
</feature>
<protein>
    <submittedName>
        <fullName evidence="2">Uncharacterized protein</fullName>
    </submittedName>
</protein>
<evidence type="ECO:0000313" key="2">
    <source>
        <dbReference type="EMBL" id="MED6277553.1"/>
    </source>
</evidence>
<dbReference type="Proteomes" id="UP001352852">
    <property type="component" value="Unassembled WGS sequence"/>
</dbReference>
<comment type="caution">
    <text evidence="2">The sequence shown here is derived from an EMBL/GenBank/DDBJ whole genome shotgun (WGS) entry which is preliminary data.</text>
</comment>
<gene>
    <name evidence="2" type="ORF">CHARACLAT_014626</name>
</gene>